<keyword evidence="3" id="KW-1185">Reference proteome</keyword>
<evidence type="ECO:0000313" key="3">
    <source>
        <dbReference type="Proteomes" id="UP001467674"/>
    </source>
</evidence>
<keyword evidence="1" id="KW-0472">Membrane</keyword>
<reference evidence="2 3" key="1">
    <citation type="submission" date="2024-06" db="EMBL/GenBank/DDBJ databases">
        <title>Construction of an artificial bacterial consortium using nitrogen cycle bacteria from Cuatro Cienegas Basin and a mangrove forest.</title>
        <authorList>
            <person name="Aguilera-Najera D."/>
            <person name="Marquez-Cianci L."/>
            <person name="Martinez-Perez E."/>
            <person name="Rosas-Barrera M."/>
            <person name="Rodriguez-Cruz U.E."/>
            <person name="Tapia-Lopez R."/>
            <person name="Eguiarte L.E."/>
            <person name="Souza-Saldivar V."/>
        </authorList>
    </citation>
    <scope>NUCLEOTIDE SEQUENCE [LARGE SCALE GENOMIC DNA]</scope>
    <source>
        <strain evidence="2 3">S14-15</strain>
    </source>
</reference>
<dbReference type="Proteomes" id="UP001467674">
    <property type="component" value="Unassembled WGS sequence"/>
</dbReference>
<name>A0ABV1S7V9_BACAB</name>
<feature type="transmembrane region" description="Helical" evidence="1">
    <location>
        <begin position="23"/>
        <end position="41"/>
    </location>
</feature>
<keyword evidence="1" id="KW-1133">Transmembrane helix</keyword>
<gene>
    <name evidence="2" type="ORF">ABQG71_15625</name>
</gene>
<sequence>MQHYLDDVIEIIKSYLVRVSENIVVLGGSLIVLALIIFAGMR</sequence>
<protein>
    <submittedName>
        <fullName evidence="2">Uncharacterized protein</fullName>
    </submittedName>
</protein>
<organism evidence="2 3">
    <name type="scientific">Bacillus altitudinis</name>
    <dbReference type="NCBI Taxonomy" id="293387"/>
    <lineage>
        <taxon>Bacteria</taxon>
        <taxon>Bacillati</taxon>
        <taxon>Bacillota</taxon>
        <taxon>Bacilli</taxon>
        <taxon>Bacillales</taxon>
        <taxon>Bacillaceae</taxon>
        <taxon>Bacillus</taxon>
    </lineage>
</organism>
<proteinExistence type="predicted"/>
<dbReference type="EMBL" id="JBEOME010000009">
    <property type="protein sequence ID" value="MER3122620.1"/>
    <property type="molecule type" value="Genomic_DNA"/>
</dbReference>
<keyword evidence="1" id="KW-0812">Transmembrane</keyword>
<evidence type="ECO:0000313" key="2">
    <source>
        <dbReference type="EMBL" id="MER3122620.1"/>
    </source>
</evidence>
<comment type="caution">
    <text evidence="2">The sequence shown here is derived from an EMBL/GenBank/DDBJ whole genome shotgun (WGS) entry which is preliminary data.</text>
</comment>
<evidence type="ECO:0000256" key="1">
    <source>
        <dbReference type="SAM" id="Phobius"/>
    </source>
</evidence>
<dbReference type="RefSeq" id="WP_350386390.1">
    <property type="nucleotide sequence ID" value="NZ_JBEOME010000009.1"/>
</dbReference>
<accession>A0ABV1S7V9</accession>